<evidence type="ECO:0000259" key="2">
    <source>
        <dbReference type="Pfam" id="PF19809"/>
    </source>
</evidence>
<proteinExistence type="predicted"/>
<dbReference type="Proteomes" id="UP000199051">
    <property type="component" value="Unassembled WGS sequence"/>
</dbReference>
<reference evidence="4" key="1">
    <citation type="submission" date="2016-10" db="EMBL/GenBank/DDBJ databases">
        <authorList>
            <person name="Varghese N."/>
            <person name="Submissions S."/>
        </authorList>
    </citation>
    <scope>NUCLEOTIDE SEQUENCE [LARGE SCALE GENOMIC DNA]</scope>
    <source>
        <strain evidence="4">DSM 44260</strain>
    </source>
</reference>
<dbReference type="Pfam" id="PF19809">
    <property type="entry name" value="DUF6292"/>
    <property type="match status" value="1"/>
</dbReference>
<evidence type="ECO:0000313" key="3">
    <source>
        <dbReference type="EMBL" id="SER28162.1"/>
    </source>
</evidence>
<dbReference type="EMBL" id="FOGI01000002">
    <property type="protein sequence ID" value="SER28162.1"/>
    <property type="molecule type" value="Genomic_DNA"/>
</dbReference>
<organism evidence="3 4">
    <name type="scientific">Actinokineospora terrae</name>
    <dbReference type="NCBI Taxonomy" id="155974"/>
    <lineage>
        <taxon>Bacteria</taxon>
        <taxon>Bacillati</taxon>
        <taxon>Actinomycetota</taxon>
        <taxon>Actinomycetes</taxon>
        <taxon>Pseudonocardiales</taxon>
        <taxon>Pseudonocardiaceae</taxon>
        <taxon>Actinokineospora</taxon>
    </lineage>
</organism>
<evidence type="ECO:0000256" key="1">
    <source>
        <dbReference type="SAM" id="MobiDB-lite"/>
    </source>
</evidence>
<dbReference type="RefSeq" id="WP_092775304.1">
    <property type="nucleotide sequence ID" value="NZ_FOGI01000002.1"/>
</dbReference>
<dbReference type="InterPro" id="IPR046259">
    <property type="entry name" value="DUF6292"/>
</dbReference>
<protein>
    <recommendedName>
        <fullName evidence="2">DUF6292 domain-containing protein</fullName>
    </recommendedName>
</protein>
<accession>A0A1H9MWT5</accession>
<feature type="compositionally biased region" description="Basic and acidic residues" evidence="1">
    <location>
        <begin position="1"/>
        <end position="19"/>
    </location>
</feature>
<sequence length="181" mass="19190">MTRTDAHPETHRDHRDHRGTQAAVVGAPQPRAAAGWRPARTASRHALTPPTEIAHALAHALGGYVRTVAAALGVPAEGVTCEVTDTVTAYVALGHRATAYPDRDVMLVWDARGWSVSVETDPAERPIVLSAASGDLVPDPAEVAGFVSVALARRTARPAAPAVPDPLDWTEVVERMRGHGR</sequence>
<dbReference type="STRING" id="155974.SAMN04487818_102384"/>
<keyword evidence="4" id="KW-1185">Reference proteome</keyword>
<feature type="domain" description="DUF6292" evidence="2">
    <location>
        <begin position="64"/>
        <end position="148"/>
    </location>
</feature>
<evidence type="ECO:0000313" key="4">
    <source>
        <dbReference type="Proteomes" id="UP000199051"/>
    </source>
</evidence>
<name>A0A1H9MWT5_9PSEU</name>
<feature type="region of interest" description="Disordered" evidence="1">
    <location>
        <begin position="1"/>
        <end position="44"/>
    </location>
</feature>
<gene>
    <name evidence="3" type="ORF">SAMN04487818_102384</name>
</gene>
<dbReference type="AlphaFoldDB" id="A0A1H9MWT5"/>